<protein>
    <submittedName>
        <fullName evidence="1">14372_t:CDS:1</fullName>
    </submittedName>
</protein>
<feature type="non-terminal residue" evidence="1">
    <location>
        <position position="1"/>
    </location>
</feature>
<organism evidence="1 2">
    <name type="scientific">Racocetra fulgida</name>
    <dbReference type="NCBI Taxonomy" id="60492"/>
    <lineage>
        <taxon>Eukaryota</taxon>
        <taxon>Fungi</taxon>
        <taxon>Fungi incertae sedis</taxon>
        <taxon>Mucoromycota</taxon>
        <taxon>Glomeromycotina</taxon>
        <taxon>Glomeromycetes</taxon>
        <taxon>Diversisporales</taxon>
        <taxon>Gigasporaceae</taxon>
        <taxon>Racocetra</taxon>
    </lineage>
</organism>
<keyword evidence="2" id="KW-1185">Reference proteome</keyword>
<dbReference type="OrthoDB" id="2422601at2759"/>
<dbReference type="AlphaFoldDB" id="A0A9N9KAQ6"/>
<evidence type="ECO:0000313" key="1">
    <source>
        <dbReference type="EMBL" id="CAG8817898.1"/>
    </source>
</evidence>
<comment type="caution">
    <text evidence="1">The sequence shown here is derived from an EMBL/GenBank/DDBJ whole genome shotgun (WGS) entry which is preliminary data.</text>
</comment>
<evidence type="ECO:0000313" key="2">
    <source>
        <dbReference type="Proteomes" id="UP000789396"/>
    </source>
</evidence>
<accession>A0A9N9KAQ6</accession>
<feature type="non-terminal residue" evidence="1">
    <location>
        <position position="60"/>
    </location>
</feature>
<name>A0A9N9KAQ6_9GLOM</name>
<proteinExistence type="predicted"/>
<reference evidence="1" key="1">
    <citation type="submission" date="2021-06" db="EMBL/GenBank/DDBJ databases">
        <authorList>
            <person name="Kallberg Y."/>
            <person name="Tangrot J."/>
            <person name="Rosling A."/>
        </authorList>
    </citation>
    <scope>NUCLEOTIDE SEQUENCE</scope>
    <source>
        <strain evidence="1">IN212</strain>
    </source>
</reference>
<gene>
    <name evidence="1" type="ORF">RFULGI_LOCUS19383</name>
</gene>
<sequence length="60" mass="6887">NILAIIEIMNQACKSTYYDYQTPLYKKIESCAQKSAKDILIVVVNQLRTNQKKFVSVGFD</sequence>
<dbReference type="EMBL" id="CAJVPZ010095010">
    <property type="protein sequence ID" value="CAG8817898.1"/>
    <property type="molecule type" value="Genomic_DNA"/>
</dbReference>
<dbReference type="Proteomes" id="UP000789396">
    <property type="component" value="Unassembled WGS sequence"/>
</dbReference>